<dbReference type="eggNOG" id="ENOG502ZBKJ">
    <property type="taxonomic scope" value="Bacteria"/>
</dbReference>
<evidence type="ECO:0000313" key="2">
    <source>
        <dbReference type="Proteomes" id="UP000027821"/>
    </source>
</evidence>
<dbReference type="AlphaFoldDB" id="A0A074LEF1"/>
<dbReference type="Proteomes" id="UP000027821">
    <property type="component" value="Unassembled WGS sequence"/>
</dbReference>
<dbReference type="EMBL" id="JMIH01000028">
    <property type="protein sequence ID" value="KEO72142.1"/>
    <property type="molecule type" value="Genomic_DNA"/>
</dbReference>
<protein>
    <recommendedName>
        <fullName evidence="3">HmuY protein</fullName>
    </recommendedName>
</protein>
<dbReference type="Pfam" id="PF14064">
    <property type="entry name" value="HmuY"/>
    <property type="match status" value="1"/>
</dbReference>
<comment type="caution">
    <text evidence="1">The sequence shown here is derived from an EMBL/GenBank/DDBJ whole genome shotgun (WGS) entry which is preliminary data.</text>
</comment>
<dbReference type="STRING" id="1048983.EL17_19730"/>
<evidence type="ECO:0000313" key="1">
    <source>
        <dbReference type="EMBL" id="KEO72142.1"/>
    </source>
</evidence>
<reference evidence="1 2" key="1">
    <citation type="submission" date="2014-04" db="EMBL/GenBank/DDBJ databases">
        <title>Characterization and application of a salt tolerant electro-active bacterium.</title>
        <authorList>
            <person name="Yang L."/>
            <person name="Wei S."/>
            <person name="Tay Q.X.M."/>
        </authorList>
    </citation>
    <scope>NUCLEOTIDE SEQUENCE [LARGE SCALE GENOMIC DNA]</scope>
    <source>
        <strain evidence="1 2">LY1</strain>
    </source>
</reference>
<sequence length="207" mass="22730">MKKQIQLLSLMSLLALTISCEKQKDNDPVVQLDAVVVENIHAPGDVINRTTGQVEQENPFRYYSLETNTEVNNADQNWDIGFKGTTIIVNSGVSGPGNASAAMMQGTFEETREVPTGLDFRSDSQSEFAIPTGSGNGWYNYNSSSHIISPVPGRILLVKTNGGKYAKVEILSYYKDNPPISEVNAMTTPGSYYTFQYILQPDGSKSF</sequence>
<dbReference type="OrthoDB" id="5510929at2"/>
<proteinExistence type="predicted"/>
<evidence type="ECO:0008006" key="3">
    <source>
        <dbReference type="Google" id="ProtNLM"/>
    </source>
</evidence>
<accession>A0A074LEF1</accession>
<dbReference type="RefSeq" id="WP_035078440.1">
    <property type="nucleotide sequence ID" value="NZ_JMIH01000028.1"/>
</dbReference>
<name>A0A074LEF1_9BACT</name>
<dbReference type="CDD" id="cd12105">
    <property type="entry name" value="HmuY"/>
    <property type="match status" value="1"/>
</dbReference>
<dbReference type="InterPro" id="IPR025921">
    <property type="entry name" value="HmuY"/>
</dbReference>
<gene>
    <name evidence="1" type="ORF">EL17_19730</name>
</gene>
<keyword evidence="2" id="KW-1185">Reference proteome</keyword>
<organism evidence="1 2">
    <name type="scientific">Anditalea andensis</name>
    <dbReference type="NCBI Taxonomy" id="1048983"/>
    <lineage>
        <taxon>Bacteria</taxon>
        <taxon>Pseudomonadati</taxon>
        <taxon>Bacteroidota</taxon>
        <taxon>Cytophagia</taxon>
        <taxon>Cytophagales</taxon>
        <taxon>Cytophagaceae</taxon>
        <taxon>Anditalea</taxon>
    </lineage>
</organism>
<dbReference type="PROSITE" id="PS51257">
    <property type="entry name" value="PROKAR_LIPOPROTEIN"/>
    <property type="match status" value="1"/>
</dbReference>